<keyword evidence="7" id="KW-1185">Reference proteome</keyword>
<gene>
    <name evidence="6" type="ORF">FB558_2058</name>
</gene>
<dbReference type="PANTHER" id="PTHR30055">
    <property type="entry name" value="HTH-TYPE TRANSCRIPTIONAL REGULATOR RUTR"/>
    <property type="match status" value="1"/>
</dbReference>
<dbReference type="Pfam" id="PF00440">
    <property type="entry name" value="TetR_N"/>
    <property type="match status" value="1"/>
</dbReference>
<evidence type="ECO:0000259" key="5">
    <source>
        <dbReference type="PROSITE" id="PS50977"/>
    </source>
</evidence>
<reference evidence="6 7" key="1">
    <citation type="submission" date="2019-06" db="EMBL/GenBank/DDBJ databases">
        <title>Sequencing the genomes of 1000 actinobacteria strains.</title>
        <authorList>
            <person name="Klenk H.-P."/>
        </authorList>
    </citation>
    <scope>NUCLEOTIDE SEQUENCE [LARGE SCALE GENOMIC DNA]</scope>
    <source>
        <strain evidence="6 7">DSM 45301</strain>
    </source>
</reference>
<dbReference type="InterPro" id="IPR001647">
    <property type="entry name" value="HTH_TetR"/>
</dbReference>
<dbReference type="PRINTS" id="PR00455">
    <property type="entry name" value="HTHTETR"/>
</dbReference>
<dbReference type="GO" id="GO:0003700">
    <property type="term" value="F:DNA-binding transcription factor activity"/>
    <property type="evidence" value="ECO:0007669"/>
    <property type="project" value="TreeGrafter"/>
</dbReference>
<evidence type="ECO:0000256" key="3">
    <source>
        <dbReference type="ARBA" id="ARBA00023163"/>
    </source>
</evidence>
<evidence type="ECO:0000256" key="4">
    <source>
        <dbReference type="PROSITE-ProRule" id="PRU00335"/>
    </source>
</evidence>
<accession>A0A543E101</accession>
<comment type="caution">
    <text evidence="6">The sequence shown here is derived from an EMBL/GenBank/DDBJ whole genome shotgun (WGS) entry which is preliminary data.</text>
</comment>
<dbReference type="EMBL" id="VFPA01000001">
    <property type="protein sequence ID" value="TQM15275.1"/>
    <property type="molecule type" value="Genomic_DNA"/>
</dbReference>
<dbReference type="AlphaFoldDB" id="A0A543E101"/>
<dbReference type="InterPro" id="IPR009057">
    <property type="entry name" value="Homeodomain-like_sf"/>
</dbReference>
<dbReference type="PANTHER" id="PTHR30055:SF234">
    <property type="entry name" value="HTH-TYPE TRANSCRIPTIONAL REGULATOR BETI"/>
    <property type="match status" value="1"/>
</dbReference>
<feature type="domain" description="HTH tetR-type" evidence="5">
    <location>
        <begin position="18"/>
        <end position="78"/>
    </location>
</feature>
<dbReference type="InterPro" id="IPR050109">
    <property type="entry name" value="HTH-type_TetR-like_transc_reg"/>
</dbReference>
<evidence type="ECO:0000313" key="7">
    <source>
        <dbReference type="Proteomes" id="UP000315677"/>
    </source>
</evidence>
<keyword evidence="2 4" id="KW-0238">DNA-binding</keyword>
<dbReference type="SUPFAM" id="SSF46689">
    <property type="entry name" value="Homeodomain-like"/>
    <property type="match status" value="1"/>
</dbReference>
<feature type="DNA-binding region" description="H-T-H motif" evidence="4">
    <location>
        <begin position="41"/>
        <end position="60"/>
    </location>
</feature>
<proteinExistence type="predicted"/>
<dbReference type="Gene3D" id="1.10.357.10">
    <property type="entry name" value="Tetracycline Repressor, domain 2"/>
    <property type="match status" value="1"/>
</dbReference>
<keyword evidence="3" id="KW-0804">Transcription</keyword>
<dbReference type="RefSeq" id="WP_170231262.1">
    <property type="nucleotide sequence ID" value="NZ_VFPA01000001.1"/>
</dbReference>
<evidence type="ECO:0000256" key="2">
    <source>
        <dbReference type="ARBA" id="ARBA00023125"/>
    </source>
</evidence>
<keyword evidence="1" id="KW-0805">Transcription regulation</keyword>
<name>A0A543E101_9PSEU</name>
<protein>
    <submittedName>
        <fullName evidence="6">TetR family transcriptional regulator</fullName>
    </submittedName>
</protein>
<organism evidence="6 7">
    <name type="scientific">Pseudonocardia kunmingensis</name>
    <dbReference type="NCBI Taxonomy" id="630975"/>
    <lineage>
        <taxon>Bacteria</taxon>
        <taxon>Bacillati</taxon>
        <taxon>Actinomycetota</taxon>
        <taxon>Actinomycetes</taxon>
        <taxon>Pseudonocardiales</taxon>
        <taxon>Pseudonocardiaceae</taxon>
        <taxon>Pseudonocardia</taxon>
    </lineage>
</organism>
<evidence type="ECO:0000313" key="6">
    <source>
        <dbReference type="EMBL" id="TQM15275.1"/>
    </source>
</evidence>
<dbReference type="PROSITE" id="PS50977">
    <property type="entry name" value="HTH_TETR_2"/>
    <property type="match status" value="1"/>
</dbReference>
<dbReference type="GO" id="GO:0000976">
    <property type="term" value="F:transcription cis-regulatory region binding"/>
    <property type="evidence" value="ECO:0007669"/>
    <property type="project" value="TreeGrafter"/>
</dbReference>
<sequence length="248" mass="25542">MRTTAPGPPGRRDVRAWAERTDRILDRAAESVLAVGHSGTTVEAVARGAGVAKGTIYLHFPSREALFTAVLRRERLALVTATAEGVAADAGAATPHGVVAASVRALQRRPLLGAVLRRDADVLGRLAGSEPVPEMPGTARGFAAYLDELREAGLVRTDLPTAELLAVVAAVLLGFLTTGALLPAPVPPDRLPDLVAGTVERALDRGCALAPADVARTARITTAYLATAVEQATAAYRLAAGIAAEGPA</sequence>
<dbReference type="Proteomes" id="UP000315677">
    <property type="component" value="Unassembled WGS sequence"/>
</dbReference>
<evidence type="ECO:0000256" key="1">
    <source>
        <dbReference type="ARBA" id="ARBA00023015"/>
    </source>
</evidence>